<evidence type="ECO:0000313" key="2">
    <source>
        <dbReference type="Proteomes" id="UP000254101"/>
    </source>
</evidence>
<name>A0A395LRA7_9SPHN</name>
<protein>
    <recommendedName>
        <fullName evidence="3">Phytoene synthase</fullName>
    </recommendedName>
</protein>
<organism evidence="1 2">
    <name type="scientific">Alteriqipengyuania lutimaris</name>
    <dbReference type="NCBI Taxonomy" id="1538146"/>
    <lineage>
        <taxon>Bacteria</taxon>
        <taxon>Pseudomonadati</taxon>
        <taxon>Pseudomonadota</taxon>
        <taxon>Alphaproteobacteria</taxon>
        <taxon>Sphingomonadales</taxon>
        <taxon>Erythrobacteraceae</taxon>
        <taxon>Alteriqipengyuania</taxon>
    </lineage>
</organism>
<dbReference type="Proteomes" id="UP000254101">
    <property type="component" value="Unassembled WGS sequence"/>
</dbReference>
<accession>A0A395LRA7</accession>
<evidence type="ECO:0000313" key="1">
    <source>
        <dbReference type="EMBL" id="RDS78064.1"/>
    </source>
</evidence>
<dbReference type="OrthoDB" id="9814909at2"/>
<gene>
    <name evidence="1" type="ORF">DL238_10945</name>
</gene>
<comment type="caution">
    <text evidence="1">The sequence shown here is derived from an EMBL/GenBank/DDBJ whole genome shotgun (WGS) entry which is preliminary data.</text>
</comment>
<keyword evidence="2" id="KW-1185">Reference proteome</keyword>
<sequence length="225" mass="24357">MASDEILPSAGLTHDPAITLALAYARAKDRPIFEDLFTLDRRLADATRQASEPIIAQMKLAWWRDRFAQYPAHWPKGEPLLARLAAWNGDVSQLGTMVDGWEALLAEGRLTDDAIRAFAEGRADAWAVAAESLGEPEPPVPDHAGLLWSYADLAQNCSSAEDAERVRALAHSQSLLAQGQPPLPRVLRPFVVLGVLGRRSLAHARPILGSGGDFLAAVRAGMLGR</sequence>
<dbReference type="AlphaFoldDB" id="A0A395LRA7"/>
<proteinExistence type="predicted"/>
<dbReference type="EMBL" id="QRBB01000001">
    <property type="protein sequence ID" value="RDS78064.1"/>
    <property type="molecule type" value="Genomic_DNA"/>
</dbReference>
<reference evidence="1 2" key="1">
    <citation type="submission" date="2018-07" db="EMBL/GenBank/DDBJ databases">
        <title>Erythrobacter nanhaiensis sp. nov., a novel member of the genus Erythrobacter isolated from the South China Sea.</title>
        <authorList>
            <person name="Chen X."/>
            <person name="Liu J."/>
        </authorList>
    </citation>
    <scope>NUCLEOTIDE SEQUENCE [LARGE SCALE GENOMIC DNA]</scope>
    <source>
        <strain evidence="1 2">S-5</strain>
    </source>
</reference>
<dbReference type="RefSeq" id="WP_115492887.1">
    <property type="nucleotide sequence ID" value="NZ_JACHWW010000001.1"/>
</dbReference>
<evidence type="ECO:0008006" key="3">
    <source>
        <dbReference type="Google" id="ProtNLM"/>
    </source>
</evidence>